<dbReference type="Proteomes" id="UP000717585">
    <property type="component" value="Unassembled WGS sequence"/>
</dbReference>
<dbReference type="AlphaFoldDB" id="A0A8J6E1T5"/>
<keyword evidence="2" id="KW-0175">Coiled coil</keyword>
<feature type="region of interest" description="Disordered" evidence="3">
    <location>
        <begin position="1"/>
        <end position="30"/>
    </location>
</feature>
<name>A0A8J6E1T5_9EUKA</name>
<feature type="coiled-coil region" evidence="2">
    <location>
        <begin position="100"/>
        <end position="127"/>
    </location>
</feature>
<dbReference type="PANTHER" id="PTHR12096">
    <property type="entry name" value="NUCLEAR PROTEIN SKIP-RELATED"/>
    <property type="match status" value="1"/>
</dbReference>
<gene>
    <name evidence="5" type="ORF">J8273_4727</name>
</gene>
<dbReference type="EMBL" id="JAHDYR010000020">
    <property type="protein sequence ID" value="KAG9393863.1"/>
    <property type="molecule type" value="Genomic_DNA"/>
</dbReference>
<accession>A0A8J6E1T5</accession>
<keyword evidence="6" id="KW-1185">Reference proteome</keyword>
<evidence type="ECO:0000313" key="6">
    <source>
        <dbReference type="Proteomes" id="UP000717585"/>
    </source>
</evidence>
<dbReference type="Pfam" id="PF02731">
    <property type="entry name" value="SKIP_SNW"/>
    <property type="match status" value="1"/>
</dbReference>
<organism evidence="5 6">
    <name type="scientific">Carpediemonas membranifera</name>
    <dbReference type="NCBI Taxonomy" id="201153"/>
    <lineage>
        <taxon>Eukaryota</taxon>
        <taxon>Metamonada</taxon>
        <taxon>Carpediemonas-like organisms</taxon>
        <taxon>Carpediemonas</taxon>
    </lineage>
</organism>
<comment type="caution">
    <text evidence="5">The sequence shown here is derived from an EMBL/GenBank/DDBJ whole genome shotgun (WGS) entry which is preliminary data.</text>
</comment>
<feature type="region of interest" description="Disordered" evidence="3">
    <location>
        <begin position="150"/>
        <end position="201"/>
    </location>
</feature>
<sequence>MPPKGQLIQVRQAKKDPLQPSKARRHKEMVIDDDPVVVLHREPKKLSKEEAAEWKVPSLVSAWKNQRGYIMPLAQRVATDALQREDGAWSEKHVDNADAIRAAEANVAAEMKQRADLKEAAESAAQREKEERLRAAAAKLALNLGESSAARMRDANRDRHRDISEKVALGQRPAASTSKFDPRLFTKDKDSGHGPGMYSRPMFKSHAVDKLYSVSDRSWAEGARHEASKAFEGAEGVSGAVKRKGPVAFEKGDKRAPE</sequence>
<protein>
    <submittedName>
        <fullName evidence="5">SKIP/SNW domain</fullName>
    </submittedName>
</protein>
<feature type="compositionally biased region" description="Basic and acidic residues" evidence="3">
    <location>
        <begin position="180"/>
        <end position="192"/>
    </location>
</feature>
<evidence type="ECO:0000256" key="3">
    <source>
        <dbReference type="SAM" id="MobiDB-lite"/>
    </source>
</evidence>
<dbReference type="InterPro" id="IPR017862">
    <property type="entry name" value="SKI-int_prot_SKIP"/>
</dbReference>
<dbReference type="GO" id="GO:0005681">
    <property type="term" value="C:spliceosomal complex"/>
    <property type="evidence" value="ECO:0007669"/>
    <property type="project" value="InterPro"/>
</dbReference>
<feature type="compositionally biased region" description="Basic and acidic residues" evidence="3">
    <location>
        <begin position="151"/>
        <end position="165"/>
    </location>
</feature>
<dbReference type="GO" id="GO:0000398">
    <property type="term" value="P:mRNA splicing, via spliceosome"/>
    <property type="evidence" value="ECO:0007669"/>
    <property type="project" value="InterPro"/>
</dbReference>
<evidence type="ECO:0000256" key="2">
    <source>
        <dbReference type="SAM" id="Coils"/>
    </source>
</evidence>
<evidence type="ECO:0000259" key="4">
    <source>
        <dbReference type="Pfam" id="PF02731"/>
    </source>
</evidence>
<reference evidence="5" key="1">
    <citation type="submission" date="2021-05" db="EMBL/GenBank/DDBJ databases">
        <title>A free-living protist that lacks canonical eukaryotic 1 DNA replication and segregation systems.</title>
        <authorList>
            <person name="Salas-Leiva D.E."/>
            <person name="Tromer E.C."/>
            <person name="Curtis B.A."/>
            <person name="Jerlstrom-Hultqvist J."/>
            <person name="Kolisko M."/>
            <person name="Yi Z."/>
            <person name="Salas-Leiva J.S."/>
            <person name="Gallot-Lavallee L."/>
            <person name="Kops G.J.P.L."/>
            <person name="Archibald J.M."/>
            <person name="Simpson A.G.B."/>
            <person name="Roger A.J."/>
        </authorList>
    </citation>
    <scope>NUCLEOTIDE SEQUENCE</scope>
    <source>
        <strain evidence="5">BICM</strain>
    </source>
</reference>
<dbReference type="InterPro" id="IPR004015">
    <property type="entry name" value="SKI-int_prot_SKIP_SNW-dom"/>
</dbReference>
<feature type="region of interest" description="Disordered" evidence="3">
    <location>
        <begin position="229"/>
        <end position="258"/>
    </location>
</feature>
<feature type="domain" description="SKI-interacting protein SKIP SNW" evidence="4">
    <location>
        <begin position="6"/>
        <end position="139"/>
    </location>
</feature>
<comment type="similarity">
    <text evidence="1">Belongs to the SNW family.</text>
</comment>
<evidence type="ECO:0000256" key="1">
    <source>
        <dbReference type="ARBA" id="ARBA00010197"/>
    </source>
</evidence>
<dbReference type="OrthoDB" id="666364at2759"/>
<proteinExistence type="inferred from homology"/>
<evidence type="ECO:0000313" key="5">
    <source>
        <dbReference type="EMBL" id="KAG9393863.1"/>
    </source>
</evidence>